<comment type="similarity">
    <text evidence="1">Belongs to the ROK (NagC/XylR) family.</text>
</comment>
<evidence type="ECO:0000313" key="3">
    <source>
        <dbReference type="Proteomes" id="UP000547973"/>
    </source>
</evidence>
<keyword evidence="2" id="KW-0808">Transferase</keyword>
<reference evidence="2 3" key="1">
    <citation type="submission" date="2020-07" db="EMBL/GenBank/DDBJ databases">
        <title>Sequencing the genomes of 1000 actinobacteria strains.</title>
        <authorList>
            <person name="Klenk H.-P."/>
        </authorList>
    </citation>
    <scope>NUCLEOTIDE SEQUENCE [LARGE SCALE GENOMIC DNA]</scope>
    <source>
        <strain evidence="2 3">DSM 19970</strain>
    </source>
</reference>
<dbReference type="Gene3D" id="3.30.420.40">
    <property type="match status" value="2"/>
</dbReference>
<keyword evidence="2" id="KW-0418">Kinase</keyword>
<accession>A0A7Y9ZE21</accession>
<dbReference type="GO" id="GO:0016301">
    <property type="term" value="F:kinase activity"/>
    <property type="evidence" value="ECO:0007669"/>
    <property type="project" value="UniProtKB-KW"/>
</dbReference>
<dbReference type="InterPro" id="IPR043129">
    <property type="entry name" value="ATPase_NBD"/>
</dbReference>
<dbReference type="PANTHER" id="PTHR18964">
    <property type="entry name" value="ROK (REPRESSOR, ORF, KINASE) FAMILY"/>
    <property type="match status" value="1"/>
</dbReference>
<evidence type="ECO:0000256" key="1">
    <source>
        <dbReference type="ARBA" id="ARBA00006479"/>
    </source>
</evidence>
<comment type="caution">
    <text evidence="2">The sequence shown here is derived from an EMBL/GenBank/DDBJ whole genome shotgun (WGS) entry which is preliminary data.</text>
</comment>
<proteinExistence type="inferred from homology"/>
<dbReference type="SUPFAM" id="SSF53067">
    <property type="entry name" value="Actin-like ATPase domain"/>
    <property type="match status" value="1"/>
</dbReference>
<name>A0A7Y9ZE21_9MICO</name>
<dbReference type="Proteomes" id="UP000547973">
    <property type="component" value="Unassembled WGS sequence"/>
</dbReference>
<keyword evidence="3" id="KW-1185">Reference proteome</keyword>
<dbReference type="Pfam" id="PF00480">
    <property type="entry name" value="ROK"/>
    <property type="match status" value="1"/>
</dbReference>
<protein>
    <submittedName>
        <fullName evidence="2">Putative NBD/HSP70 family sugar kinase</fullName>
    </submittedName>
</protein>
<dbReference type="InterPro" id="IPR036390">
    <property type="entry name" value="WH_DNA-bd_sf"/>
</dbReference>
<sequence>MTDNDVDDRVARGSRNEETRQRNLALMLSSVHSRGSLSRAELTRHSGLNRSTVGFLVAELVELGLVLETEPSAERRVGRPSPVVIPSPDVVAIAINPDVTGLTAGVVGLGGDVRMRETILTPQIMTPEDAVLLTRDFVTRIAAELPDTTRVAGIGVAVPGLVDERTNSIAVAPYLGWRDEAFASMLEEELALPTWLSNDSTLGVIAETHYGAGVGCDNVMYLNGSTSGLGGGVISEGRLMRGAHGFGIELGHILLDRDGAVCPCGRTGCLETVVNVRRIWGAAGRGVIGLDELDALYSSGPGAAVEAELDIQADALAAGIASLACVFGSERVILGGHVGSLLEARGDRIRAEVERQSFGPLGRDLTIVRNGLRERMVHIGAAELAFGTLLNDPAHAPLFHVAELRVGVKR</sequence>
<dbReference type="SUPFAM" id="SSF46785">
    <property type="entry name" value="Winged helix' DNA-binding domain"/>
    <property type="match status" value="1"/>
</dbReference>
<dbReference type="RefSeq" id="WP_062074344.1">
    <property type="nucleotide sequence ID" value="NZ_BBRC01000002.1"/>
</dbReference>
<dbReference type="OrthoDB" id="5174513at2"/>
<gene>
    <name evidence="2" type="ORF">BKA03_002652</name>
</gene>
<dbReference type="InterPro" id="IPR000600">
    <property type="entry name" value="ROK"/>
</dbReference>
<dbReference type="InterPro" id="IPR036388">
    <property type="entry name" value="WH-like_DNA-bd_sf"/>
</dbReference>
<dbReference type="Gene3D" id="1.10.10.10">
    <property type="entry name" value="Winged helix-like DNA-binding domain superfamily/Winged helix DNA-binding domain"/>
    <property type="match status" value="1"/>
</dbReference>
<dbReference type="PANTHER" id="PTHR18964:SF149">
    <property type="entry name" value="BIFUNCTIONAL UDP-N-ACETYLGLUCOSAMINE 2-EPIMERASE_N-ACETYLMANNOSAMINE KINASE"/>
    <property type="match status" value="1"/>
</dbReference>
<organism evidence="2 3">
    <name type="scientific">Demequina lutea</name>
    <dbReference type="NCBI Taxonomy" id="431489"/>
    <lineage>
        <taxon>Bacteria</taxon>
        <taxon>Bacillati</taxon>
        <taxon>Actinomycetota</taxon>
        <taxon>Actinomycetes</taxon>
        <taxon>Micrococcales</taxon>
        <taxon>Demequinaceae</taxon>
        <taxon>Demequina</taxon>
    </lineage>
</organism>
<dbReference type="AlphaFoldDB" id="A0A7Y9ZE21"/>
<evidence type="ECO:0000313" key="2">
    <source>
        <dbReference type="EMBL" id="NYI42533.1"/>
    </source>
</evidence>
<dbReference type="EMBL" id="JACBZO010000001">
    <property type="protein sequence ID" value="NYI42533.1"/>
    <property type="molecule type" value="Genomic_DNA"/>
</dbReference>